<comment type="caution">
    <text evidence="1">The sequence shown here is derived from an EMBL/GenBank/DDBJ whole genome shotgun (WGS) entry which is preliminary data.</text>
</comment>
<dbReference type="PANTHER" id="PTHR43737:SF1">
    <property type="entry name" value="DUF1501 DOMAIN-CONTAINING PROTEIN"/>
    <property type="match status" value="1"/>
</dbReference>
<dbReference type="EMBL" id="ARYH01000004">
    <property type="protein sequence ID" value="KCZ82691.1"/>
    <property type="molecule type" value="Genomic_DNA"/>
</dbReference>
<gene>
    <name evidence="1" type="ORF">HAD_16557</name>
</gene>
<dbReference type="PATRIC" id="fig|1280949.3.peg.3360"/>
<proteinExistence type="predicted"/>
<evidence type="ECO:0008006" key="3">
    <source>
        <dbReference type="Google" id="ProtNLM"/>
    </source>
</evidence>
<dbReference type="InterPro" id="IPR014917">
    <property type="entry name" value="DUF1800"/>
</dbReference>
<evidence type="ECO:0000313" key="1">
    <source>
        <dbReference type="EMBL" id="KCZ82691.1"/>
    </source>
</evidence>
<accession>A0A069DZX3</accession>
<protein>
    <recommendedName>
        <fullName evidence="3">DUF1800 domain-containing protein</fullName>
    </recommendedName>
</protein>
<dbReference type="AlphaFoldDB" id="A0A069DZX3"/>
<name>A0A069DZX3_9PROT</name>
<dbReference type="eggNOG" id="COG5267">
    <property type="taxonomic scope" value="Bacteria"/>
</dbReference>
<organism evidence="1 2">
    <name type="scientific">Hyphomonas adhaerens MHS-3</name>
    <dbReference type="NCBI Taxonomy" id="1280949"/>
    <lineage>
        <taxon>Bacteria</taxon>
        <taxon>Pseudomonadati</taxon>
        <taxon>Pseudomonadota</taxon>
        <taxon>Alphaproteobacteria</taxon>
        <taxon>Hyphomonadales</taxon>
        <taxon>Hyphomonadaceae</taxon>
        <taxon>Hyphomonas</taxon>
    </lineage>
</organism>
<dbReference type="PANTHER" id="PTHR43737">
    <property type="entry name" value="BLL7424 PROTEIN"/>
    <property type="match status" value="1"/>
</dbReference>
<dbReference type="Pfam" id="PF08811">
    <property type="entry name" value="DUF1800"/>
    <property type="match status" value="1"/>
</dbReference>
<evidence type="ECO:0000313" key="2">
    <source>
        <dbReference type="Proteomes" id="UP000027446"/>
    </source>
</evidence>
<keyword evidence="2" id="KW-1185">Reference proteome</keyword>
<reference evidence="1 2" key="1">
    <citation type="journal article" date="2014" name="Antonie Van Leeuwenhoek">
        <title>Hyphomonas beringensis sp. nov. and Hyphomonas chukchiensis sp. nov., isolated from surface seawater of the Bering Sea and Chukchi Sea.</title>
        <authorList>
            <person name="Li C."/>
            <person name="Lai Q."/>
            <person name="Li G."/>
            <person name="Dong C."/>
            <person name="Wang J."/>
            <person name="Liao Y."/>
            <person name="Shao Z."/>
        </authorList>
    </citation>
    <scope>NUCLEOTIDE SEQUENCE [LARGE SCALE GENOMIC DNA]</scope>
    <source>
        <strain evidence="1 2">MHS-3</strain>
    </source>
</reference>
<sequence length="520" mass="57349">MTGTSASQWLVQEFAKPASLNLNWVVNYMDLPNSRTVDGYINDRGGEAPTYSFWINAITADDQLRQRVAYALSQIIVVSHHETASATYNRPRAVAYYQDILTRNAFGNYRDILEEITYSPAMGLYLTYYQSQKEDPATQRMPDENYAREIMQLFTIGLNELNHDGTVKTGGDGQPIPTYDNTDVTGLAKVFTGLSLDSADFFDSIWNLPESLQSTPMKVFPEYHSTSEKSFLGTTIPAGTSGTQSIEIALDTLFQHPNLGPFISRQMIQRMVTSDPSPAYVGRVTTAFETGRYTLPDGTAIGDGKRGNMQTMVAAILMDAEARSDEMLAFDTFGKIREPAIRFAQWARAFDASGVTPQNSFDPYDPTTRAELGQEPYKSPSVFNFYRPGYVAPGSATGAAGMTVPELQITNSSTLVGYANFMAHFAFAEALNGNDQHSSSFIPDYTDERALANDPAALVDHLDMLLASGQLTDTTKNNIVQTVQAIPLTNENIFNYDGPLTRIGTAVLMVMTSPEYLVQR</sequence>
<dbReference type="STRING" id="1280949.HAD_16557"/>
<dbReference type="Proteomes" id="UP000027446">
    <property type="component" value="Unassembled WGS sequence"/>
</dbReference>